<evidence type="ECO:0000313" key="1">
    <source>
        <dbReference type="EMBL" id="MBW6409478.1"/>
    </source>
</evidence>
<reference evidence="1 2" key="1">
    <citation type="submission" date="2021-07" db="EMBL/GenBank/DDBJ databases">
        <title>Clostridium weizhouense sp. nov., an anaerobic bacterium isolated from activated sludge of Petroleum wastewater.</title>
        <authorList>
            <person name="Li Q."/>
        </authorList>
    </citation>
    <scope>NUCLEOTIDE SEQUENCE [LARGE SCALE GENOMIC DNA]</scope>
    <source>
        <strain evidence="1 2">YB-6</strain>
    </source>
</reference>
<dbReference type="Proteomes" id="UP001519921">
    <property type="component" value="Unassembled WGS sequence"/>
</dbReference>
<accession>A0ABS7ALE3</accession>
<dbReference type="RefSeq" id="WP_219778537.1">
    <property type="nucleotide sequence ID" value="NZ_JAHXPT010000003.1"/>
</dbReference>
<dbReference type="EMBL" id="JAHXPT010000003">
    <property type="protein sequence ID" value="MBW6409478.1"/>
    <property type="molecule type" value="Genomic_DNA"/>
</dbReference>
<sequence>MKKINCYNCYKGVLIRGYVYNEDMSPVKNAIVILEIVLSEDKRKLINLKLENRGNIYCMDTTTNEFGEFCFKIFDINHYYKIKIFENDKIDNTNKQKVFIEI</sequence>
<protein>
    <recommendedName>
        <fullName evidence="3">Carboxypeptidase regulatory-like domain-containing protein</fullName>
    </recommendedName>
</protein>
<evidence type="ECO:0000313" key="2">
    <source>
        <dbReference type="Proteomes" id="UP001519921"/>
    </source>
</evidence>
<comment type="caution">
    <text evidence="1">The sequence shown here is derived from an EMBL/GenBank/DDBJ whole genome shotgun (WGS) entry which is preliminary data.</text>
</comment>
<evidence type="ECO:0008006" key="3">
    <source>
        <dbReference type="Google" id="ProtNLM"/>
    </source>
</evidence>
<keyword evidence="2" id="KW-1185">Reference proteome</keyword>
<organism evidence="1 2">
    <name type="scientific">Clostridium weizhouense</name>
    <dbReference type="NCBI Taxonomy" id="2859781"/>
    <lineage>
        <taxon>Bacteria</taxon>
        <taxon>Bacillati</taxon>
        <taxon>Bacillota</taxon>
        <taxon>Clostridia</taxon>
        <taxon>Eubacteriales</taxon>
        <taxon>Clostridiaceae</taxon>
        <taxon>Clostridium</taxon>
    </lineage>
</organism>
<name>A0ABS7ALE3_9CLOT</name>
<proteinExistence type="predicted"/>
<gene>
    <name evidence="1" type="ORF">KYD98_05190</name>
</gene>